<proteinExistence type="predicted"/>
<dbReference type="InterPro" id="IPR050464">
    <property type="entry name" value="Zeta_carotene_desat/Oxidored"/>
</dbReference>
<dbReference type="OrthoDB" id="127573at2"/>
<dbReference type="Proteomes" id="UP000060699">
    <property type="component" value="Chromosome"/>
</dbReference>
<dbReference type="AlphaFoldDB" id="A0A0U3MFC6"/>
<organism evidence="1 2">
    <name type="scientific">Roseateles depolymerans</name>
    <dbReference type="NCBI Taxonomy" id="76731"/>
    <lineage>
        <taxon>Bacteria</taxon>
        <taxon>Pseudomonadati</taxon>
        <taxon>Pseudomonadota</taxon>
        <taxon>Betaproteobacteria</taxon>
        <taxon>Burkholderiales</taxon>
        <taxon>Sphaerotilaceae</taxon>
        <taxon>Roseateles</taxon>
    </lineage>
</organism>
<gene>
    <name evidence="1" type="ORF">RD2015_3024</name>
</gene>
<protein>
    <submittedName>
        <fullName evidence="1">Protoporphyrinogen oxidase</fullName>
    </submittedName>
</protein>
<evidence type="ECO:0000313" key="2">
    <source>
        <dbReference type="Proteomes" id="UP000060699"/>
    </source>
</evidence>
<dbReference type="Gene3D" id="3.50.50.60">
    <property type="entry name" value="FAD/NAD(P)-binding domain"/>
    <property type="match status" value="1"/>
</dbReference>
<evidence type="ECO:0000313" key="1">
    <source>
        <dbReference type="EMBL" id="ALV07485.1"/>
    </source>
</evidence>
<keyword evidence="2" id="KW-1185">Reference proteome</keyword>
<dbReference type="SUPFAM" id="SSF51905">
    <property type="entry name" value="FAD/NAD(P)-binding domain"/>
    <property type="match status" value="1"/>
</dbReference>
<dbReference type="PANTHER" id="PTHR42923">
    <property type="entry name" value="PROTOPORPHYRINOGEN OXIDASE"/>
    <property type="match status" value="1"/>
</dbReference>
<dbReference type="InterPro" id="IPR036188">
    <property type="entry name" value="FAD/NAD-bd_sf"/>
</dbReference>
<reference evidence="1 2" key="1">
    <citation type="submission" date="2015-12" db="EMBL/GenBank/DDBJ databases">
        <title>Complete genome of Roseateles depolymerans KCTC 42856.</title>
        <authorList>
            <person name="Kim K.M."/>
        </authorList>
    </citation>
    <scope>NUCLEOTIDE SEQUENCE [LARGE SCALE GENOMIC DNA]</scope>
    <source>
        <strain evidence="1 2">KCTC 42856</strain>
    </source>
</reference>
<dbReference type="GO" id="GO:0016491">
    <property type="term" value="F:oxidoreductase activity"/>
    <property type="evidence" value="ECO:0007669"/>
    <property type="project" value="InterPro"/>
</dbReference>
<accession>A0A0U3MFC6</accession>
<dbReference type="KEGG" id="rdp:RD2015_3024"/>
<dbReference type="EMBL" id="CP013729">
    <property type="protein sequence ID" value="ALV07485.1"/>
    <property type="molecule type" value="Genomic_DNA"/>
</dbReference>
<dbReference type="PANTHER" id="PTHR42923:SF39">
    <property type="entry name" value="AMINO OXIDASE"/>
    <property type="match status" value="1"/>
</dbReference>
<dbReference type="RefSeq" id="WP_058935592.1">
    <property type="nucleotide sequence ID" value="NZ_CP013729.1"/>
</dbReference>
<dbReference type="PATRIC" id="fig|76731.3.peg.3097"/>
<name>A0A0U3MFC6_9BURK</name>
<dbReference type="Pfam" id="PF01593">
    <property type="entry name" value="Amino_oxidase"/>
    <property type="match status" value="1"/>
</dbReference>
<sequence>MGQAALSAAGLRRREVLALTLLPALAACGREARPLADRIASRAAELPGGWVGADVRSGHRLREARPSWDSAPATPRRAQVLVLGAGIAGLACARRLKAQGVDVAVLDLETRPGGNSRSHEMAGLPCPLGAHYLPVPGDEAPEIQALLEELGLARHVAGRWTYDERHLCHSPQERLWLEAQDQWVEGLLPPPESPAVQAEYQRFAGLVERARREVGFAMPSTHHRWSSAHDALDRQSFASWLDDQGLRSAPLRWYLDYCCRDDYGAPAAEVSAWAGLHYFGSRHGFMSLEERESVLTWPQGNGWLSAQLAHPLADALHVGHTVLRVREERHAVQVLSWDASADRPQRWEADQVVLALPLFIAGRVVEQPSAALTEMAPRMRYAPWLVANLRLDEPPLERLGAPLAWDNVVYGRDTLGYVNAGHQSLDPRRGPCVFTAYRALPQAQRASLLTPDWRAWAAQILADMAPLHPDLPERVQAMDLMRYGHAMSIPVPGLRGAAALKALREQGQGRLHHAHADLAGYSVFEEAFTQGEAVARRLLANAR</sequence>
<dbReference type="InterPro" id="IPR002937">
    <property type="entry name" value="Amino_oxidase"/>
</dbReference>
<dbReference type="STRING" id="76731.RD2015_3024"/>